<keyword evidence="2" id="KW-1185">Reference proteome</keyword>
<accession>A0A1B7HLY7</accession>
<dbReference type="AlphaFoldDB" id="A0A1B7HLY7"/>
<proteinExistence type="predicted"/>
<sequence length="40" mass="4665">MKGVKTPHRAMTQVYRAFIEHFMAYVQRAGGWFTIFETTG</sequence>
<protein>
    <submittedName>
        <fullName evidence="1">Uncharacterized protein</fullName>
    </submittedName>
</protein>
<organism evidence="1 2">
    <name type="scientific">Buttiauxella noackiae ATCC 51607</name>
    <dbReference type="NCBI Taxonomy" id="1354255"/>
    <lineage>
        <taxon>Bacteria</taxon>
        <taxon>Pseudomonadati</taxon>
        <taxon>Pseudomonadota</taxon>
        <taxon>Gammaproteobacteria</taxon>
        <taxon>Enterobacterales</taxon>
        <taxon>Enterobacteriaceae</taxon>
        <taxon>Buttiauxella</taxon>
    </lineage>
</organism>
<dbReference type="EMBL" id="LXEO01000038">
    <property type="protein sequence ID" value="OAT16615.1"/>
    <property type="molecule type" value="Genomic_DNA"/>
</dbReference>
<name>A0A1B7HLY7_9ENTR</name>
<dbReference type="RefSeq" id="WP_280643565.1">
    <property type="nucleotide sequence ID" value="NZ_LXEO01000038.1"/>
</dbReference>
<dbReference type="Proteomes" id="UP000078286">
    <property type="component" value="Unassembled WGS sequence"/>
</dbReference>
<reference evidence="1 2" key="1">
    <citation type="submission" date="2016-04" db="EMBL/GenBank/DDBJ databases">
        <title>ATOL: Assembling a taxonomically balanced genome-scale reconstruction of the evolutionary history of the Enterobacteriaceae.</title>
        <authorList>
            <person name="Plunkett G.III."/>
            <person name="Neeno-Eckwall E.C."/>
            <person name="Glasner J.D."/>
            <person name="Perna N.T."/>
        </authorList>
    </citation>
    <scope>NUCLEOTIDE SEQUENCE [LARGE SCALE GENOMIC DNA]</scope>
    <source>
        <strain evidence="1 2">ATCC 51607</strain>
    </source>
</reference>
<dbReference type="PATRIC" id="fig|1354255.3.peg.2712"/>
<comment type="caution">
    <text evidence="1">The sequence shown here is derived from an EMBL/GenBank/DDBJ whole genome shotgun (WGS) entry which is preliminary data.</text>
</comment>
<gene>
    <name evidence="1" type="ORF">M979_2635</name>
</gene>
<evidence type="ECO:0000313" key="1">
    <source>
        <dbReference type="EMBL" id="OAT16615.1"/>
    </source>
</evidence>
<evidence type="ECO:0000313" key="2">
    <source>
        <dbReference type="Proteomes" id="UP000078286"/>
    </source>
</evidence>